<organism evidence="1">
    <name type="scientific">marine sediment metagenome</name>
    <dbReference type="NCBI Taxonomy" id="412755"/>
    <lineage>
        <taxon>unclassified sequences</taxon>
        <taxon>metagenomes</taxon>
        <taxon>ecological metagenomes</taxon>
    </lineage>
</organism>
<proteinExistence type="predicted"/>
<feature type="non-terminal residue" evidence="1">
    <location>
        <position position="37"/>
    </location>
</feature>
<sequence length="37" mass="3917">MTHRANQDAGLSTGNFQPIEDLAAIFIIGHPAAAVRI</sequence>
<name>X1L3H0_9ZZZZ</name>
<accession>X1L3H0</accession>
<protein>
    <submittedName>
        <fullName evidence="1">Uncharacterized protein</fullName>
    </submittedName>
</protein>
<reference evidence="1" key="1">
    <citation type="journal article" date="2014" name="Front. Microbiol.">
        <title>High frequency of phylogenetically diverse reductive dehalogenase-homologous genes in deep subseafloor sedimentary metagenomes.</title>
        <authorList>
            <person name="Kawai M."/>
            <person name="Futagami T."/>
            <person name="Toyoda A."/>
            <person name="Takaki Y."/>
            <person name="Nishi S."/>
            <person name="Hori S."/>
            <person name="Arai W."/>
            <person name="Tsubouchi T."/>
            <person name="Morono Y."/>
            <person name="Uchiyama I."/>
            <person name="Ito T."/>
            <person name="Fujiyama A."/>
            <person name="Inagaki F."/>
            <person name="Takami H."/>
        </authorList>
    </citation>
    <scope>NUCLEOTIDE SEQUENCE</scope>
    <source>
        <strain evidence="1">Expedition CK06-06</strain>
    </source>
</reference>
<gene>
    <name evidence="1" type="ORF">S03H2_72426</name>
</gene>
<evidence type="ECO:0000313" key="1">
    <source>
        <dbReference type="EMBL" id="GAI00441.1"/>
    </source>
</evidence>
<dbReference type="EMBL" id="BARU01048958">
    <property type="protein sequence ID" value="GAI00441.1"/>
    <property type="molecule type" value="Genomic_DNA"/>
</dbReference>
<dbReference type="AlphaFoldDB" id="X1L3H0"/>
<comment type="caution">
    <text evidence="1">The sequence shown here is derived from an EMBL/GenBank/DDBJ whole genome shotgun (WGS) entry which is preliminary data.</text>
</comment>